<accession>A0A5C5Z7L6</accession>
<evidence type="ECO:0000256" key="1">
    <source>
        <dbReference type="SAM" id="SignalP"/>
    </source>
</evidence>
<dbReference type="InterPro" id="IPR029010">
    <property type="entry name" value="ThuA-like"/>
</dbReference>
<feature type="signal peptide" evidence="1">
    <location>
        <begin position="1"/>
        <end position="21"/>
    </location>
</feature>
<protein>
    <submittedName>
        <fullName evidence="3">Trehalose utilization</fullName>
    </submittedName>
</protein>
<evidence type="ECO:0000313" key="3">
    <source>
        <dbReference type="EMBL" id="TWT83087.1"/>
    </source>
</evidence>
<reference evidence="3 4" key="1">
    <citation type="submission" date="2019-02" db="EMBL/GenBank/DDBJ databases">
        <title>Deep-cultivation of Planctomycetes and their phenomic and genomic characterization uncovers novel biology.</title>
        <authorList>
            <person name="Wiegand S."/>
            <person name="Jogler M."/>
            <person name="Boedeker C."/>
            <person name="Pinto D."/>
            <person name="Vollmers J."/>
            <person name="Rivas-Marin E."/>
            <person name="Kohn T."/>
            <person name="Peeters S.H."/>
            <person name="Heuer A."/>
            <person name="Rast P."/>
            <person name="Oberbeckmann S."/>
            <person name="Bunk B."/>
            <person name="Jeske O."/>
            <person name="Meyerdierks A."/>
            <person name="Storesund J.E."/>
            <person name="Kallscheuer N."/>
            <person name="Luecker S."/>
            <person name="Lage O.M."/>
            <person name="Pohl T."/>
            <person name="Merkel B.J."/>
            <person name="Hornburger P."/>
            <person name="Mueller R.-W."/>
            <person name="Bruemmer F."/>
            <person name="Labrenz M."/>
            <person name="Spormann A.M."/>
            <person name="Op Den Camp H."/>
            <person name="Overmann J."/>
            <person name="Amann R."/>
            <person name="Jetten M.S.M."/>
            <person name="Mascher T."/>
            <person name="Medema M.H."/>
            <person name="Devos D.P."/>
            <person name="Kaster A.-K."/>
            <person name="Ovreas L."/>
            <person name="Rohde M."/>
            <person name="Galperin M.Y."/>
            <person name="Jogler C."/>
        </authorList>
    </citation>
    <scope>NUCLEOTIDE SEQUENCE [LARGE SCALE GENOMIC DNA]</scope>
    <source>
        <strain evidence="3 4">CA13</strain>
    </source>
</reference>
<name>A0A5C5Z7L6_9BACT</name>
<keyword evidence="1" id="KW-0732">Signal</keyword>
<sequence length="252" mass="27818" precursor="true">MKLLAILVCLITSFGSLSVHADESKPRIVMLIAEREYETHQTLPAFAKQSLEQDFDVSFVFEDPADRNRFVGIEQVDDADVVVISVRRRTLPKTQLDTIRRHVASGKPVVGIRTANHAFCLRTGNPPDGYHQWTSWDHDVFGGSYTNHYGNDLVTTVTCRDAGEVSNILLKNIDTDKSFTSTGSLYVVSPIAEGTTVLMDGKVEGQGSEPIAWTFTRADGGKSFYTSLGHKDDFAGDVLPKLLVNALDWLTP</sequence>
<dbReference type="RefSeq" id="WP_146400009.1">
    <property type="nucleotide sequence ID" value="NZ_SJPJ01000001.1"/>
</dbReference>
<feature type="chain" id="PRO_5022711924" evidence="1">
    <location>
        <begin position="22"/>
        <end position="252"/>
    </location>
</feature>
<dbReference type="AlphaFoldDB" id="A0A5C5Z7L6"/>
<dbReference type="InterPro" id="IPR029062">
    <property type="entry name" value="Class_I_gatase-like"/>
</dbReference>
<dbReference type="EMBL" id="SJPJ01000001">
    <property type="protein sequence ID" value="TWT83087.1"/>
    <property type="molecule type" value="Genomic_DNA"/>
</dbReference>
<keyword evidence="4" id="KW-1185">Reference proteome</keyword>
<evidence type="ECO:0000313" key="4">
    <source>
        <dbReference type="Proteomes" id="UP000315010"/>
    </source>
</evidence>
<proteinExistence type="predicted"/>
<dbReference type="Proteomes" id="UP000315010">
    <property type="component" value="Unassembled WGS sequence"/>
</dbReference>
<dbReference type="SUPFAM" id="SSF52317">
    <property type="entry name" value="Class I glutamine amidotransferase-like"/>
    <property type="match status" value="1"/>
</dbReference>
<dbReference type="OrthoDB" id="272395at2"/>
<dbReference type="Gene3D" id="3.40.50.880">
    <property type="match status" value="1"/>
</dbReference>
<organism evidence="3 4">
    <name type="scientific">Novipirellula herctigrandis</name>
    <dbReference type="NCBI Taxonomy" id="2527986"/>
    <lineage>
        <taxon>Bacteria</taxon>
        <taxon>Pseudomonadati</taxon>
        <taxon>Planctomycetota</taxon>
        <taxon>Planctomycetia</taxon>
        <taxon>Pirellulales</taxon>
        <taxon>Pirellulaceae</taxon>
        <taxon>Novipirellula</taxon>
    </lineage>
</organism>
<gene>
    <name evidence="3" type="ORF">CA13_45500</name>
</gene>
<evidence type="ECO:0000259" key="2">
    <source>
        <dbReference type="Pfam" id="PF06283"/>
    </source>
</evidence>
<dbReference type="Pfam" id="PF06283">
    <property type="entry name" value="ThuA"/>
    <property type="match status" value="1"/>
</dbReference>
<comment type="caution">
    <text evidence="3">The sequence shown here is derived from an EMBL/GenBank/DDBJ whole genome shotgun (WGS) entry which is preliminary data.</text>
</comment>
<feature type="domain" description="ThuA-like" evidence="2">
    <location>
        <begin position="38"/>
        <end position="249"/>
    </location>
</feature>